<comment type="caution">
    <text evidence="1">The sequence shown here is derived from an EMBL/GenBank/DDBJ whole genome shotgun (WGS) entry which is preliminary data.</text>
</comment>
<keyword evidence="2" id="KW-1185">Reference proteome</keyword>
<dbReference type="EMBL" id="CM041542">
    <property type="protein sequence ID" value="KAI3365438.1"/>
    <property type="molecule type" value="Genomic_DNA"/>
</dbReference>
<evidence type="ECO:0000313" key="2">
    <source>
        <dbReference type="Proteomes" id="UP000831701"/>
    </source>
</evidence>
<reference evidence="1" key="1">
    <citation type="submission" date="2022-04" db="EMBL/GenBank/DDBJ databases">
        <title>Jade perch genome.</title>
        <authorList>
            <person name="Chao B."/>
        </authorList>
    </citation>
    <scope>NUCLEOTIDE SEQUENCE</scope>
    <source>
        <strain evidence="1">CB-2022</strain>
    </source>
</reference>
<evidence type="ECO:0000313" key="1">
    <source>
        <dbReference type="EMBL" id="KAI3365438.1"/>
    </source>
</evidence>
<gene>
    <name evidence="1" type="ORF">L3Q82_010527</name>
</gene>
<organism evidence="1 2">
    <name type="scientific">Scortum barcoo</name>
    <name type="common">barcoo grunter</name>
    <dbReference type="NCBI Taxonomy" id="214431"/>
    <lineage>
        <taxon>Eukaryota</taxon>
        <taxon>Metazoa</taxon>
        <taxon>Chordata</taxon>
        <taxon>Craniata</taxon>
        <taxon>Vertebrata</taxon>
        <taxon>Euteleostomi</taxon>
        <taxon>Actinopterygii</taxon>
        <taxon>Neopterygii</taxon>
        <taxon>Teleostei</taxon>
        <taxon>Neoteleostei</taxon>
        <taxon>Acanthomorphata</taxon>
        <taxon>Eupercaria</taxon>
        <taxon>Centrarchiformes</taxon>
        <taxon>Terapontoidei</taxon>
        <taxon>Terapontidae</taxon>
        <taxon>Scortum</taxon>
    </lineage>
</organism>
<sequence length="98" mass="11113">TSQTEQSQKLLLSFYHCSTESVLTYCLCVWYAICKEKIIGCPLPSLDELYTSRCLKKKRVIPSGTNHTQDITCLNCCPLAEDTGQRKQTDEKFGTILM</sequence>
<dbReference type="Proteomes" id="UP000831701">
    <property type="component" value="Chromosome 12"/>
</dbReference>
<protein>
    <submittedName>
        <fullName evidence="1">Uncharacterized protein</fullName>
    </submittedName>
</protein>
<accession>A0ACB8WFE7</accession>
<name>A0ACB8WFE7_9TELE</name>
<proteinExistence type="predicted"/>
<feature type="non-terminal residue" evidence="1">
    <location>
        <position position="1"/>
    </location>
</feature>